<gene>
    <name evidence="1" type="ORF">BD293_4661</name>
</gene>
<keyword evidence="2" id="KW-1185">Reference proteome</keyword>
<accession>A0A543K3G5</accession>
<organism evidence="1 2">
    <name type="scientific">Roseinatronobacter monicus</name>
    <dbReference type="NCBI Taxonomy" id="393481"/>
    <lineage>
        <taxon>Bacteria</taxon>
        <taxon>Pseudomonadati</taxon>
        <taxon>Pseudomonadota</taxon>
        <taxon>Alphaproteobacteria</taxon>
        <taxon>Rhodobacterales</taxon>
        <taxon>Paracoccaceae</taxon>
        <taxon>Roseinatronobacter</taxon>
    </lineage>
</organism>
<dbReference type="Proteomes" id="UP000320582">
    <property type="component" value="Unassembled WGS sequence"/>
</dbReference>
<reference evidence="1 2" key="1">
    <citation type="submission" date="2019-06" db="EMBL/GenBank/DDBJ databases">
        <title>Genomic Encyclopedia of Archaeal and Bacterial Type Strains, Phase II (KMG-II): from individual species to whole genera.</title>
        <authorList>
            <person name="Goeker M."/>
        </authorList>
    </citation>
    <scope>NUCLEOTIDE SEQUENCE [LARGE SCALE GENOMIC DNA]</scope>
    <source>
        <strain evidence="1 2">DSM 18423</strain>
    </source>
</reference>
<dbReference type="OrthoDB" id="8428902at2"/>
<comment type="caution">
    <text evidence="1">The sequence shown here is derived from an EMBL/GenBank/DDBJ whole genome shotgun (WGS) entry which is preliminary data.</text>
</comment>
<evidence type="ECO:0000313" key="2">
    <source>
        <dbReference type="Proteomes" id="UP000320582"/>
    </source>
</evidence>
<dbReference type="AlphaFoldDB" id="A0A543K3G5"/>
<name>A0A543K3G5_9RHOB</name>
<protein>
    <submittedName>
        <fullName evidence="1">Uncharacterized protein</fullName>
    </submittedName>
</protein>
<proteinExistence type="predicted"/>
<dbReference type="RefSeq" id="WP_142085996.1">
    <property type="nucleotide sequence ID" value="NZ_VFPT01000006.1"/>
</dbReference>
<dbReference type="EMBL" id="VFPT01000006">
    <property type="protein sequence ID" value="TQM89631.1"/>
    <property type="molecule type" value="Genomic_DNA"/>
</dbReference>
<sequence length="1244" mass="141393">MGAPRNADLFYNRPTLNQALEALEEHWPTCWKGEAANLKKHSKSNDISLWYGGETEGRVGVRVMMFAALLMYRYAEPSEVKRSAFGAVNASSLDWMVNIEPGENLGEALASGDKSTVFVMLQQLLRPNNKDTPGYVQNFDRWCFIFTACRALKALQKRTGQPVQDWPTLAEDTAVLYDQLVADRPQNATDVFRHIEARWLTGQDYVAPEGIQPKPMAGAVVQRRALHCIPSKFTDYLSPKGRFREDENPRTMAGLASRIIKHVKTTDASARVILLYGNQNAGKSGCLVELLRQLQNEDPDRPTIALDLGRDPEAAAPLPVFLINVQDHSNQDLVRRVLAFLQTLDGARTNDRKSTPISYDQALAQIDGNTVSPDEGCRLDAMYREIHKLHERNPAFFILTNWEDLTWSTPRAQLRDQCRPSLISWLFNSNPESHLLISTTKPPSKAAARRLPEAKRVRLKDPLLEDIGRYFPGMKTPAPYDKTMKRACEKLGRVTVPGDILILLAAAMQLSIGHDAAEERVKKAITELSKVKKRIQVGTDAVGDLVRILVEILNKRNMFRITMAIAASDDGMRPSTLGQLLKDWDRTTGRKLERPAETVRESLKEMENIARGFFLTPKTGRPVDMAEYGPHQRINPSEPSWEMHQTLRELLLSTLSHPDHFEWAREYNVILREAAGQVARVAHQRAQERRTQATLRCRAPQWQGMLRDIQAFEALLASIDFDRLMDQEANTTLIAENPMLHQAPPDVFAAGERQRPAVAFRFAVQCLLQELLDKDAQMTMVWDQDQMRAHLYMLVFQPTGQWYFQRIDTLKQQDLPRTLQPYLLDIFSPEQIIELLESLAISALHSQSPKVVHWAWSRSLELIEKLAPLKAEEPPSDRRRALVNRAIRILCSAVDMAILRGRPLTRFKSQFDEDQVGHSKTLSRLRNHMRREYPELAANDPEEVSPVLNLIEAAGRQQIDTIQAWLRLRSREVELVALTQPMENALDLLEEIHQIEDVLARETRNGTGTVVSGRPARTALRLMLRGDHYFRGTDNRKGLRWRKADARIKGMLHANTCRLSRFGAGEQVALLLDQSRYHFLNRDLDRSLSYAWKARSECREGQISYGMQMQALSHFVAMVIEADEAGKDREFFSGLQWGFGGESGLLYMVEQDADAVFQTAKSLGYQPTQGIALYLRTRVRLRLATKGLASTEIEWADGLVADACRVQEIMTKCDDHSFREDILKVETLARDLLRKAEYRNMEAV</sequence>
<evidence type="ECO:0000313" key="1">
    <source>
        <dbReference type="EMBL" id="TQM89631.1"/>
    </source>
</evidence>